<evidence type="ECO:0000256" key="3">
    <source>
        <dbReference type="ARBA" id="ARBA00022840"/>
    </source>
</evidence>
<dbReference type="PROSITE" id="PS51219">
    <property type="entry name" value="DPCK"/>
    <property type="match status" value="1"/>
</dbReference>
<name>A0A1M4W6F2_9FLAO</name>
<dbReference type="GO" id="GO:0004140">
    <property type="term" value="F:dephospho-CoA kinase activity"/>
    <property type="evidence" value="ECO:0007669"/>
    <property type="project" value="UniProtKB-UniRule"/>
</dbReference>
<proteinExistence type="inferred from homology"/>
<evidence type="ECO:0000256" key="6">
    <source>
        <dbReference type="NCBIfam" id="TIGR00152"/>
    </source>
</evidence>
<keyword evidence="2 5" id="KW-0547">Nucleotide-binding</keyword>
<dbReference type="PANTHER" id="PTHR10695:SF46">
    <property type="entry name" value="BIFUNCTIONAL COENZYME A SYNTHASE-RELATED"/>
    <property type="match status" value="1"/>
</dbReference>
<dbReference type="AlphaFoldDB" id="A0A1M4W6F2"/>
<dbReference type="EC" id="2.7.1.24" evidence="5 6"/>
<evidence type="ECO:0000256" key="2">
    <source>
        <dbReference type="ARBA" id="ARBA00022741"/>
    </source>
</evidence>
<dbReference type="Pfam" id="PF01121">
    <property type="entry name" value="CoaE"/>
    <property type="match status" value="1"/>
</dbReference>
<evidence type="ECO:0000256" key="5">
    <source>
        <dbReference type="HAMAP-Rule" id="MF_00376"/>
    </source>
</evidence>
<keyword evidence="5 7" id="KW-0418">Kinase</keyword>
<dbReference type="CDD" id="cd02022">
    <property type="entry name" value="DPCK"/>
    <property type="match status" value="1"/>
</dbReference>
<dbReference type="SUPFAM" id="SSF52540">
    <property type="entry name" value="P-loop containing nucleoside triphosphate hydrolases"/>
    <property type="match status" value="1"/>
</dbReference>
<dbReference type="InterPro" id="IPR001977">
    <property type="entry name" value="Depp_CoAkinase"/>
</dbReference>
<evidence type="ECO:0000313" key="8">
    <source>
        <dbReference type="Proteomes" id="UP000184462"/>
    </source>
</evidence>
<dbReference type="PANTHER" id="PTHR10695">
    <property type="entry name" value="DEPHOSPHO-COA KINASE-RELATED"/>
    <property type="match status" value="1"/>
</dbReference>
<dbReference type="NCBIfam" id="TIGR00152">
    <property type="entry name" value="dephospho-CoA kinase"/>
    <property type="match status" value="1"/>
</dbReference>
<comment type="similarity">
    <text evidence="1 5">Belongs to the CoaE family.</text>
</comment>
<accession>A0A1M4W6F2</accession>
<dbReference type="GO" id="GO:0005737">
    <property type="term" value="C:cytoplasm"/>
    <property type="evidence" value="ECO:0007669"/>
    <property type="project" value="UniProtKB-SubCell"/>
</dbReference>
<gene>
    <name evidence="5" type="primary">coaE</name>
    <name evidence="7" type="ORF">SAMN05444278_10599</name>
</gene>
<dbReference type="GO" id="GO:0005524">
    <property type="term" value="F:ATP binding"/>
    <property type="evidence" value="ECO:0007669"/>
    <property type="project" value="UniProtKB-UniRule"/>
</dbReference>
<dbReference type="HAMAP" id="MF_00376">
    <property type="entry name" value="Dephospho_CoA_kinase"/>
    <property type="match status" value="1"/>
</dbReference>
<reference evidence="7 8" key="1">
    <citation type="submission" date="2016-11" db="EMBL/GenBank/DDBJ databases">
        <authorList>
            <person name="Jaros S."/>
            <person name="Januszkiewicz K."/>
            <person name="Wedrychowicz H."/>
        </authorList>
    </citation>
    <scope>NUCLEOTIDE SEQUENCE [LARGE SCALE GENOMIC DNA]</scope>
    <source>
        <strain evidence="7 8">DSM 25661</strain>
    </source>
</reference>
<dbReference type="GO" id="GO:0015937">
    <property type="term" value="P:coenzyme A biosynthetic process"/>
    <property type="evidence" value="ECO:0007669"/>
    <property type="project" value="UniProtKB-UniRule"/>
</dbReference>
<dbReference type="OrthoDB" id="9812943at2"/>
<comment type="catalytic activity">
    <reaction evidence="5">
        <text>3'-dephospho-CoA + ATP = ADP + CoA + H(+)</text>
        <dbReference type="Rhea" id="RHEA:18245"/>
        <dbReference type="ChEBI" id="CHEBI:15378"/>
        <dbReference type="ChEBI" id="CHEBI:30616"/>
        <dbReference type="ChEBI" id="CHEBI:57287"/>
        <dbReference type="ChEBI" id="CHEBI:57328"/>
        <dbReference type="ChEBI" id="CHEBI:456216"/>
        <dbReference type="EC" id="2.7.1.24"/>
    </reaction>
</comment>
<sequence>MKIVGLTGGIGSGKTTVAHLFSELEVPVFIADKVAKSLYNQKEVINLIKQTFGEHLFKENKLDRQALASIVFNDSVKLKQLNEIIHPRVHHEFESWLKLQSSSYVIYEAAIIFEHNRQDFFDKTILVTAPKQIKINRVMARDGVTESQVLQRMSKQWPDDKKSHLADFIITNIDLEKTISRVQEIDKILKDL</sequence>
<dbReference type="Gene3D" id="3.40.50.300">
    <property type="entry name" value="P-loop containing nucleotide triphosphate hydrolases"/>
    <property type="match status" value="1"/>
</dbReference>
<comment type="pathway">
    <text evidence="5">Cofactor biosynthesis; coenzyme A biosynthesis; CoA from (R)-pantothenate: step 5/5.</text>
</comment>
<keyword evidence="3 5" id="KW-0067">ATP-binding</keyword>
<dbReference type="InterPro" id="IPR027417">
    <property type="entry name" value="P-loop_NTPase"/>
</dbReference>
<comment type="function">
    <text evidence="5">Catalyzes the phosphorylation of the 3'-hydroxyl group of dephosphocoenzyme A to form coenzyme A.</text>
</comment>
<protein>
    <recommendedName>
        <fullName evidence="5 6">Dephospho-CoA kinase</fullName>
        <ecNumber evidence="5 6">2.7.1.24</ecNumber>
    </recommendedName>
    <alternativeName>
        <fullName evidence="5">Dephosphocoenzyme A kinase</fullName>
    </alternativeName>
</protein>
<keyword evidence="4 5" id="KW-0173">Coenzyme A biosynthesis</keyword>
<dbReference type="STRING" id="1155689.SAMN05444278_10599"/>
<evidence type="ECO:0000256" key="4">
    <source>
        <dbReference type="ARBA" id="ARBA00022993"/>
    </source>
</evidence>
<keyword evidence="8" id="KW-1185">Reference proteome</keyword>
<organism evidence="7 8">
    <name type="scientific">Psychroflexus salarius</name>
    <dbReference type="NCBI Taxonomy" id="1155689"/>
    <lineage>
        <taxon>Bacteria</taxon>
        <taxon>Pseudomonadati</taxon>
        <taxon>Bacteroidota</taxon>
        <taxon>Flavobacteriia</taxon>
        <taxon>Flavobacteriales</taxon>
        <taxon>Flavobacteriaceae</taxon>
        <taxon>Psychroflexus</taxon>
    </lineage>
</organism>
<comment type="subcellular location">
    <subcellularLocation>
        <location evidence="5">Cytoplasm</location>
    </subcellularLocation>
</comment>
<feature type="binding site" evidence="5">
    <location>
        <begin position="11"/>
        <end position="16"/>
    </location>
    <ligand>
        <name>ATP</name>
        <dbReference type="ChEBI" id="CHEBI:30616"/>
    </ligand>
</feature>
<evidence type="ECO:0000313" key="7">
    <source>
        <dbReference type="EMBL" id="SHE76673.1"/>
    </source>
</evidence>
<dbReference type="UniPathway" id="UPA00241">
    <property type="reaction ID" value="UER00356"/>
</dbReference>
<dbReference type="Proteomes" id="UP000184462">
    <property type="component" value="Unassembled WGS sequence"/>
</dbReference>
<keyword evidence="5" id="KW-0808">Transferase</keyword>
<keyword evidence="5" id="KW-0963">Cytoplasm</keyword>
<dbReference type="RefSeq" id="WP_073193025.1">
    <property type="nucleotide sequence ID" value="NZ_FQTW01000005.1"/>
</dbReference>
<dbReference type="EMBL" id="FQTW01000005">
    <property type="protein sequence ID" value="SHE76673.1"/>
    <property type="molecule type" value="Genomic_DNA"/>
</dbReference>
<evidence type="ECO:0000256" key="1">
    <source>
        <dbReference type="ARBA" id="ARBA00009018"/>
    </source>
</evidence>